<keyword evidence="4" id="KW-1185">Reference proteome</keyword>
<feature type="compositionally biased region" description="Polar residues" evidence="1">
    <location>
        <begin position="368"/>
        <end position="391"/>
    </location>
</feature>
<evidence type="ECO:0000313" key="4">
    <source>
        <dbReference type="Proteomes" id="UP001163828"/>
    </source>
</evidence>
<feature type="region of interest" description="Disordered" evidence="1">
    <location>
        <begin position="1"/>
        <end position="29"/>
    </location>
</feature>
<dbReference type="Proteomes" id="UP001163828">
    <property type="component" value="Unassembled WGS sequence"/>
</dbReference>
<evidence type="ECO:0000313" key="3">
    <source>
        <dbReference type="EMBL" id="KAJ3991385.1"/>
    </source>
</evidence>
<protein>
    <recommendedName>
        <fullName evidence="2">Fungal-type protein kinase domain-containing protein</fullName>
    </recommendedName>
</protein>
<evidence type="ECO:0000256" key="1">
    <source>
        <dbReference type="SAM" id="MobiDB-lite"/>
    </source>
</evidence>
<sequence length="399" mass="44092">MSVSSTPKRNSTSVHSGEHGSPPVSQQDLKVIMRPELNGQTWELDYKRLAQALSAKTRKRSALPSEPEQVDILENYDLAIDKLQSQIDKAYTSFAREQPEKLLVKKELPERMHYRGFIKFLNKGIGSSLAQLPKDHKALYRDLKFYVWDKPTKDGIEGAQPLKPDGAGVLGFEAEELVNLFWSPPAEGGERIAIPVEVKNNWSELVLQAATYARCMFSASPLRQFVLVIGYKHNEHSLRFLVFHRGGCTGSKPLDLDRPDGQKGFIHLLVSILTWRTRADAGFPAWCNDAQVCLPGRKAGDSSPLTVDIERILHYSVCVRGRAPRVFRIKVPAALPGEETLAGKLVPATQTGLRRSARIQASKEKKMSQTSGTGSGLNPTRIVSGNAQKKASGNDDEAG</sequence>
<feature type="compositionally biased region" description="Polar residues" evidence="1">
    <location>
        <begin position="1"/>
        <end position="15"/>
    </location>
</feature>
<name>A0ABQ8PY80_9AGAR</name>
<feature type="region of interest" description="Disordered" evidence="1">
    <location>
        <begin position="352"/>
        <end position="399"/>
    </location>
</feature>
<comment type="caution">
    <text evidence="3">The sequence shown here is derived from an EMBL/GenBank/DDBJ whole genome shotgun (WGS) entry which is preliminary data.</text>
</comment>
<accession>A0ABQ8PY80</accession>
<gene>
    <name evidence="3" type="ORF">F5050DRAFT_1207213</name>
</gene>
<proteinExistence type="predicted"/>
<reference evidence="3" key="1">
    <citation type="submission" date="2022-08" db="EMBL/GenBank/DDBJ databases">
        <authorList>
            <consortium name="DOE Joint Genome Institute"/>
            <person name="Min B."/>
            <person name="Riley R."/>
            <person name="Sierra-Patev S."/>
            <person name="Naranjo-Ortiz M."/>
            <person name="Looney B."/>
            <person name="Konkel Z."/>
            <person name="Slot J.C."/>
            <person name="Sakamoto Y."/>
            <person name="Steenwyk J.L."/>
            <person name="Rokas A."/>
            <person name="Carro J."/>
            <person name="Camarero S."/>
            <person name="Ferreira P."/>
            <person name="Molpeceres G."/>
            <person name="Ruiz-Duenas F.J."/>
            <person name="Serrano A."/>
            <person name="Henrissat B."/>
            <person name="Drula E."/>
            <person name="Hughes K.W."/>
            <person name="Mata J.L."/>
            <person name="Ishikawa N.K."/>
            <person name="Vargas-Isla R."/>
            <person name="Ushijima S."/>
            <person name="Smith C.A."/>
            <person name="Ahrendt S."/>
            <person name="Andreopoulos W."/>
            <person name="He G."/>
            <person name="Labutti K."/>
            <person name="Lipzen A."/>
            <person name="Ng V."/>
            <person name="Sandor L."/>
            <person name="Barry K."/>
            <person name="Martinez A.T."/>
            <person name="Xiao Y."/>
            <person name="Gibbons J.G."/>
            <person name="Terashima K."/>
            <person name="Hibbett D.S."/>
            <person name="Grigoriev I.V."/>
        </authorList>
    </citation>
    <scope>NUCLEOTIDE SEQUENCE</scope>
    <source>
        <strain evidence="3">TFB10827</strain>
    </source>
</reference>
<evidence type="ECO:0000259" key="2">
    <source>
        <dbReference type="Pfam" id="PF17667"/>
    </source>
</evidence>
<dbReference type="EMBL" id="MU791056">
    <property type="protein sequence ID" value="KAJ3991385.1"/>
    <property type="molecule type" value="Genomic_DNA"/>
</dbReference>
<dbReference type="InterPro" id="IPR040976">
    <property type="entry name" value="Pkinase_fungal"/>
</dbReference>
<organism evidence="3 4">
    <name type="scientific">Lentinula boryana</name>
    <dbReference type="NCBI Taxonomy" id="40481"/>
    <lineage>
        <taxon>Eukaryota</taxon>
        <taxon>Fungi</taxon>
        <taxon>Dikarya</taxon>
        <taxon>Basidiomycota</taxon>
        <taxon>Agaricomycotina</taxon>
        <taxon>Agaricomycetes</taxon>
        <taxon>Agaricomycetidae</taxon>
        <taxon>Agaricales</taxon>
        <taxon>Marasmiineae</taxon>
        <taxon>Omphalotaceae</taxon>
        <taxon>Lentinula</taxon>
    </lineage>
</organism>
<feature type="domain" description="Fungal-type protein kinase" evidence="2">
    <location>
        <begin position="198"/>
        <end position="331"/>
    </location>
</feature>
<dbReference type="Pfam" id="PF17667">
    <property type="entry name" value="Pkinase_fungal"/>
    <property type="match status" value="1"/>
</dbReference>